<protein>
    <submittedName>
        <fullName evidence="2">Uncharacterized protein</fullName>
    </submittedName>
</protein>
<proteinExistence type="predicted"/>
<dbReference type="Proteomes" id="UP000747399">
    <property type="component" value="Unassembled WGS sequence"/>
</dbReference>
<accession>A0A8J4F6G8</accession>
<dbReference type="AlphaFoldDB" id="A0A8J4F6G8"/>
<name>A0A8J4F6G8_9CHLO</name>
<feature type="transmembrane region" description="Helical" evidence="1">
    <location>
        <begin position="12"/>
        <end position="32"/>
    </location>
</feature>
<dbReference type="PANTHER" id="PTHR34144">
    <property type="entry name" value="CHROMOSOME 8, WHOLE GENOME SHOTGUN SEQUENCE"/>
    <property type="match status" value="1"/>
</dbReference>
<keyword evidence="1" id="KW-0472">Membrane</keyword>
<evidence type="ECO:0000256" key="1">
    <source>
        <dbReference type="SAM" id="Phobius"/>
    </source>
</evidence>
<keyword evidence="1" id="KW-0812">Transmembrane</keyword>
<evidence type="ECO:0000313" key="2">
    <source>
        <dbReference type="EMBL" id="GIL63118.1"/>
    </source>
</evidence>
<dbReference type="PANTHER" id="PTHR34144:SF7">
    <property type="entry name" value="EXPORT PROTEIN (CAP59), PUTATIVE (AFU_ORTHOLOGUE AFUA_7G05020)-RELATED"/>
    <property type="match status" value="1"/>
</dbReference>
<keyword evidence="3" id="KW-1185">Reference proteome</keyword>
<dbReference type="EMBL" id="BNCO01000055">
    <property type="protein sequence ID" value="GIL63118.1"/>
    <property type="molecule type" value="Genomic_DNA"/>
</dbReference>
<sequence length="553" mass="62339">MRFSKEVLGLFYTIFQKLSIYFHACAWGKAYWRMLLRLRVRRSRLQRFGTVGSRLGVGLLFLVAIRHLYYGFKLSSADAKFRAVKSSAQSLRAMQDSAGLSECFALLADRKDPGSDLCIRANNFLSLLHAAGLVIPLPPGGNLFKRHGICAGACFIATNVRDAQQVMPNYIYHLVLTVGSLTHYANPVFVSVYESGSKDRTADWLQVLGDVLDALSVPHRLELGGNIQREKGEERIKFLARVRSAALVPLFEQCNATGQFCAPSSDKSNSSGRIIFLNDVLFSAADIVRLLQYPADLVCGLDLGMAAEPDMTEQEHQATVAAYLRAKWLMPRYLAVQFSRLSFLSKRWRKYHHEHEPLFRDFGPLFFYDKWVARDISGRMFTNRSPYVVYQPSVDRVTGGRPVRVHCCWNGLAVINAEPFVQKVLDFREHREGECAASECSLLCDDMWRLGYDNIIMDPNVRVTYDLAGVKKLFHALSTELPLGAPGLAYSPFRQEEVRDVMSLPKHDDISRESSNSDGHRTREVDCCDLKKGADMVEFRDPGVCHTSVLTLN</sequence>
<dbReference type="Pfam" id="PF11735">
    <property type="entry name" value="CAP59_mtransfer"/>
    <property type="match status" value="1"/>
</dbReference>
<keyword evidence="1" id="KW-1133">Transmembrane helix</keyword>
<feature type="transmembrane region" description="Helical" evidence="1">
    <location>
        <begin position="53"/>
        <end position="72"/>
    </location>
</feature>
<comment type="caution">
    <text evidence="2">The sequence shown here is derived from an EMBL/GenBank/DDBJ whole genome shotgun (WGS) entry which is preliminary data.</text>
</comment>
<evidence type="ECO:0000313" key="3">
    <source>
        <dbReference type="Proteomes" id="UP000747399"/>
    </source>
</evidence>
<reference evidence="2" key="1">
    <citation type="journal article" date="2021" name="Proc. Natl. Acad. Sci. U.S.A.">
        <title>Three genomes in the algal genus Volvox reveal the fate of a haploid sex-determining region after a transition to homothallism.</title>
        <authorList>
            <person name="Yamamoto K."/>
            <person name="Hamaji T."/>
            <person name="Kawai-Toyooka H."/>
            <person name="Matsuzaki R."/>
            <person name="Takahashi F."/>
            <person name="Nishimura Y."/>
            <person name="Kawachi M."/>
            <person name="Noguchi H."/>
            <person name="Minakuchi Y."/>
            <person name="Umen J.G."/>
            <person name="Toyoda A."/>
            <person name="Nozaki H."/>
        </authorList>
    </citation>
    <scope>NUCLEOTIDE SEQUENCE</scope>
    <source>
        <strain evidence="2">NIES-3780</strain>
    </source>
</reference>
<gene>
    <name evidence="2" type="ORF">Vafri_17243</name>
</gene>
<organism evidence="2 3">
    <name type="scientific">Volvox africanus</name>
    <dbReference type="NCBI Taxonomy" id="51714"/>
    <lineage>
        <taxon>Eukaryota</taxon>
        <taxon>Viridiplantae</taxon>
        <taxon>Chlorophyta</taxon>
        <taxon>core chlorophytes</taxon>
        <taxon>Chlorophyceae</taxon>
        <taxon>CS clade</taxon>
        <taxon>Chlamydomonadales</taxon>
        <taxon>Volvocaceae</taxon>
        <taxon>Volvox</taxon>
    </lineage>
</organism>
<dbReference type="InterPro" id="IPR021047">
    <property type="entry name" value="Mannosyltransferase_CMT1"/>
</dbReference>